<evidence type="ECO:0000256" key="1">
    <source>
        <dbReference type="SAM" id="Coils"/>
    </source>
</evidence>
<sequence>MENLSDLLKNYSQEGLEKTFEDMSFLEEKLDEFEKEYETGESSPVIEGKKQSDWLEKFLSESEESEVCEVKPKTADMSDELKEEDIMLDVRQPTLVIKFDDLKKGRDLDTFYHLKRVFDHIGHESGVTVIGKPDWIGRTIGVQVFCHHLNYSKGMTSRPSDEYECPPPPPPEVLQSLIPSEEPELDPNQDEKKKDNNPEFLIIPNKPGKNGGKEFKIKLDGFLPKSAEEVRFWLKKNGMLSRISIYGEIGKWKTQ</sequence>
<keyword evidence="1" id="KW-0175">Coiled coil</keyword>
<feature type="region of interest" description="Disordered" evidence="2">
    <location>
        <begin position="182"/>
        <end position="208"/>
    </location>
</feature>
<dbReference type="EMBL" id="KJ701190">
    <property type="protein sequence ID" value="AIE12113.1"/>
    <property type="molecule type" value="Viral_cRNA"/>
</dbReference>
<dbReference type="Proteomes" id="UP000130164">
    <property type="component" value="Genome"/>
</dbReference>
<evidence type="ECO:0000256" key="2">
    <source>
        <dbReference type="SAM" id="MobiDB-lite"/>
    </source>
</evidence>
<keyword evidence="4" id="KW-1185">Reference proteome</keyword>
<name>A0A068J9U5_9RHAB</name>
<dbReference type="OrthoDB" id="17511at10239"/>
<accession>A0A068J9U5</accession>
<gene>
    <name evidence="3" type="primary">P</name>
</gene>
<reference evidence="3 4" key="1">
    <citation type="submission" date="2014-04" db="EMBL/GenBank/DDBJ databases">
        <title>Curionopolis virus: a new genome of family rhabdoviridae member.</title>
        <authorList>
            <person name="Medeirosa D.B.A."/>
            <person name="Diniz Junior J.A.P."/>
            <person name="Cardoso J.F."/>
            <person name="Silva S.P."/>
            <person name="Da Silva D.E.A."/>
            <person name="Oliveira L.F."/>
            <person name="Vasconcelos J.M."/>
            <person name="Chiang J.O."/>
            <person name="Nunes M.R.T."/>
            <person name="Vianez-Junior J.L.S.G."/>
            <person name="Vasconcelos P.F.C."/>
        </authorList>
    </citation>
    <scope>NUCLEOTIDE SEQUENCE [LARGE SCALE GENOMIC DNA]</scope>
    <source>
        <strain evidence="3">BE AR 440009</strain>
    </source>
</reference>
<organism evidence="3 4">
    <name type="scientific">Curionopolis virus</name>
    <dbReference type="NCBI Taxonomy" id="490110"/>
    <lineage>
        <taxon>Viruses</taxon>
        <taxon>Riboviria</taxon>
        <taxon>Orthornavirae</taxon>
        <taxon>Negarnaviricota</taxon>
        <taxon>Haploviricotina</taxon>
        <taxon>Monjiviricetes</taxon>
        <taxon>Mononegavirales</taxon>
        <taxon>Rhabdoviridae</taxon>
        <taxon>Alpharhabdovirinae</taxon>
        <taxon>Curiovirus</taxon>
        <taxon>Curiovirus curionopolis</taxon>
    </lineage>
</organism>
<proteinExistence type="predicted"/>
<evidence type="ECO:0000313" key="4">
    <source>
        <dbReference type="Proteomes" id="UP000130164"/>
    </source>
</evidence>
<evidence type="ECO:0000313" key="3">
    <source>
        <dbReference type="EMBL" id="AIE12113.1"/>
    </source>
</evidence>
<protein>
    <submittedName>
        <fullName evidence="3">P protein</fullName>
    </submittedName>
</protein>
<feature type="coiled-coil region" evidence="1">
    <location>
        <begin position="16"/>
        <end position="43"/>
    </location>
</feature>